<dbReference type="InterPro" id="IPR005959">
    <property type="entry name" value="Fumarylacetoacetase"/>
</dbReference>
<dbReference type="UniPathway" id="UPA00139">
    <property type="reaction ID" value="UER00341"/>
</dbReference>
<comment type="similarity">
    <text evidence="4">Belongs to the FAH family.</text>
</comment>
<feature type="binding site" evidence="14">
    <location>
        <position position="225"/>
    </location>
    <ligand>
        <name>Mg(2+)</name>
        <dbReference type="ChEBI" id="CHEBI:18420"/>
    </ligand>
</feature>
<evidence type="ECO:0000256" key="12">
    <source>
        <dbReference type="PIRSR" id="PIRSR605959-1"/>
    </source>
</evidence>
<evidence type="ECO:0000256" key="8">
    <source>
        <dbReference type="ARBA" id="ARBA00022837"/>
    </source>
</evidence>
<gene>
    <name evidence="17" type="primary">fahA</name>
    <name evidence="17" type="ORF">E4021_16860</name>
</gene>
<keyword evidence="11" id="KW-0585">Phenylalanine catabolism</keyword>
<evidence type="ECO:0000313" key="17">
    <source>
        <dbReference type="EMBL" id="THH34986.1"/>
    </source>
</evidence>
<dbReference type="SUPFAM" id="SSF56529">
    <property type="entry name" value="FAH"/>
    <property type="match status" value="1"/>
</dbReference>
<organism evidence="17 18">
    <name type="scientific">Neolewinella litorea</name>
    <dbReference type="NCBI Taxonomy" id="2562452"/>
    <lineage>
        <taxon>Bacteria</taxon>
        <taxon>Pseudomonadati</taxon>
        <taxon>Bacteroidota</taxon>
        <taxon>Saprospiria</taxon>
        <taxon>Saprospirales</taxon>
        <taxon>Lewinellaceae</taxon>
        <taxon>Neolewinella</taxon>
    </lineage>
</organism>
<feature type="domain" description="Fumarylacetoacetase-like C-terminal" evidence="15">
    <location>
        <begin position="117"/>
        <end position="371"/>
    </location>
</feature>
<dbReference type="NCBIfam" id="TIGR01266">
    <property type="entry name" value="fum_ac_acetase"/>
    <property type="match status" value="1"/>
</dbReference>
<dbReference type="Pfam" id="PF01557">
    <property type="entry name" value="FAA_hydrolase"/>
    <property type="match status" value="1"/>
</dbReference>
<dbReference type="GO" id="GO:0004334">
    <property type="term" value="F:fumarylacetoacetase activity"/>
    <property type="evidence" value="ECO:0007669"/>
    <property type="project" value="UniProtKB-EC"/>
</dbReference>
<dbReference type="FunFam" id="3.90.850.10:FF:000004">
    <property type="entry name" value="Fumarylacetoacetase"/>
    <property type="match status" value="1"/>
</dbReference>
<accession>A0A4S4N749</accession>
<dbReference type="Gene3D" id="2.30.30.230">
    <property type="entry name" value="Fumarylacetoacetase, N-terminal domain"/>
    <property type="match status" value="1"/>
</dbReference>
<reference evidence="17 18" key="1">
    <citation type="submission" date="2019-04" db="EMBL/GenBank/DDBJ databases">
        <title>Lewinella litorea sp. nov., isolated from a marine sand.</title>
        <authorList>
            <person name="Yoon J.-H."/>
        </authorList>
    </citation>
    <scope>NUCLEOTIDE SEQUENCE [LARGE SCALE GENOMIC DNA]</scope>
    <source>
        <strain evidence="17 18">HSMS-39</strain>
    </source>
</reference>
<dbReference type="Proteomes" id="UP000308528">
    <property type="component" value="Unassembled WGS sequence"/>
</dbReference>
<feature type="binding site" evidence="14">
    <location>
        <position position="191"/>
    </location>
    <ligand>
        <name>Ca(2+)</name>
        <dbReference type="ChEBI" id="CHEBI:29108"/>
    </ligand>
</feature>
<dbReference type="Gene3D" id="3.90.850.10">
    <property type="entry name" value="Fumarylacetoacetase-like, C-terminal domain"/>
    <property type="match status" value="1"/>
</dbReference>
<evidence type="ECO:0000256" key="7">
    <source>
        <dbReference type="ARBA" id="ARBA00022801"/>
    </source>
</evidence>
<evidence type="ECO:0000256" key="11">
    <source>
        <dbReference type="ARBA" id="ARBA00023232"/>
    </source>
</evidence>
<evidence type="ECO:0000256" key="3">
    <source>
        <dbReference type="ARBA" id="ARBA00004782"/>
    </source>
</evidence>
<dbReference type="Pfam" id="PF09298">
    <property type="entry name" value="FAA_hydrolase_N"/>
    <property type="match status" value="1"/>
</dbReference>
<keyword evidence="18" id="KW-1185">Reference proteome</keyword>
<evidence type="ECO:0000256" key="6">
    <source>
        <dbReference type="ARBA" id="ARBA00022723"/>
    </source>
</evidence>
<feature type="binding site" evidence="14">
    <location>
        <position position="249"/>
    </location>
    <ligand>
        <name>Mg(2+)</name>
        <dbReference type="ChEBI" id="CHEBI:18420"/>
    </ligand>
</feature>
<protein>
    <recommendedName>
        <fullName evidence="5">fumarylacetoacetase</fullName>
        <ecNumber evidence="5">3.7.1.2</ecNumber>
    </recommendedName>
</protein>
<feature type="binding site" evidence="13">
    <location>
        <position position="236"/>
    </location>
    <ligand>
        <name>substrate</name>
    </ligand>
</feature>
<feature type="binding site" evidence="13">
    <location>
        <position position="232"/>
    </location>
    <ligand>
        <name>substrate</name>
    </ligand>
</feature>
<dbReference type="InterPro" id="IPR015377">
    <property type="entry name" value="Fumarylacetoacetase_N"/>
</dbReference>
<dbReference type="InterPro" id="IPR011234">
    <property type="entry name" value="Fumarylacetoacetase-like_C"/>
</dbReference>
<feature type="active site" description="Proton acceptor" evidence="12">
    <location>
        <position position="125"/>
    </location>
</feature>
<feature type="binding site" evidence="13">
    <location>
        <position position="336"/>
    </location>
    <ligand>
        <name>substrate</name>
    </ligand>
</feature>
<dbReference type="InterPro" id="IPR036663">
    <property type="entry name" value="Fumarylacetoacetase_C_sf"/>
</dbReference>
<keyword evidence="6 14" id="KW-0479">Metal-binding</keyword>
<sequence>MIKLLTIPPDSDFTLANLPFGIFSTPDRPRRAGIAVGDDILDLAMLGESGIFDFDAAVLNRPVLNDFITLGKSVTSRARSQVQGWLEKEQGSPVQARHLVPMAEATLHLPVQIGDYTDFYSSIEHATNVGRMFRDPEKALLPNWRHLPVGYHGRASSIVVSGTPVRRPVGQLMPSDSNHPVFEPTRRLDFELEMAFVVGKDSELGRPISVGEAEEYIFGMLLFNDWSARDIQRWEYVPLGPFLGKSFASSVSPWIVPLEALAPFRVAGPEQTPGVLPYLQSGGANNYDIDLQVRVNETTVCRSNFRYMYWNMQQQLAHHTSNGCNVRVGDLMASGTISGQTPDSYGSLLELTENGTRGSFLRDGDTVTMTGHSGSGSSRVGFGSVVGRILPARN</sequence>
<keyword evidence="9 14" id="KW-0460">Magnesium</keyword>
<dbReference type="PANTHER" id="PTHR43069">
    <property type="entry name" value="FUMARYLACETOACETASE"/>
    <property type="match status" value="1"/>
</dbReference>
<dbReference type="SUPFAM" id="SSF63433">
    <property type="entry name" value="Fumarylacetoacetate hydrolase, FAH, N-terminal domain"/>
    <property type="match status" value="1"/>
</dbReference>
<evidence type="ECO:0000256" key="10">
    <source>
        <dbReference type="ARBA" id="ARBA00022878"/>
    </source>
</evidence>
<keyword evidence="8 14" id="KW-0106">Calcium</keyword>
<dbReference type="OrthoDB" id="3766879at2"/>
<evidence type="ECO:0000259" key="15">
    <source>
        <dbReference type="Pfam" id="PF01557"/>
    </source>
</evidence>
<name>A0A4S4N749_9BACT</name>
<feature type="binding site" evidence="14">
    <location>
        <position position="118"/>
    </location>
    <ligand>
        <name>Ca(2+)</name>
        <dbReference type="ChEBI" id="CHEBI:29108"/>
    </ligand>
</feature>
<dbReference type="GO" id="GO:1902000">
    <property type="term" value="P:homogentisate catabolic process"/>
    <property type="evidence" value="ECO:0007669"/>
    <property type="project" value="TreeGrafter"/>
</dbReference>
<dbReference type="AlphaFoldDB" id="A0A4S4N749"/>
<feature type="binding site" evidence="13">
    <location>
        <position position="134"/>
    </location>
    <ligand>
        <name>substrate</name>
    </ligand>
</feature>
<dbReference type="PANTHER" id="PTHR43069:SF2">
    <property type="entry name" value="FUMARYLACETOACETASE"/>
    <property type="match status" value="1"/>
</dbReference>
<comment type="cofactor">
    <cofactor evidence="1 14">
        <name>Ca(2+)</name>
        <dbReference type="ChEBI" id="CHEBI:29108"/>
    </cofactor>
</comment>
<evidence type="ECO:0000256" key="13">
    <source>
        <dbReference type="PIRSR" id="PIRSR605959-2"/>
    </source>
</evidence>
<comment type="pathway">
    <text evidence="3">Amino-acid degradation; L-phenylalanine degradation; acetoacetate and fumarate from L-phenylalanine: step 6/6.</text>
</comment>
<evidence type="ECO:0000256" key="5">
    <source>
        <dbReference type="ARBA" id="ARBA00012094"/>
    </source>
</evidence>
<feature type="binding site" evidence="14">
    <location>
        <position position="193"/>
    </location>
    <ligand>
        <name>Ca(2+)</name>
        <dbReference type="ChEBI" id="CHEBI:29108"/>
    </ligand>
</feature>
<feature type="binding site" evidence="14">
    <location>
        <position position="225"/>
    </location>
    <ligand>
        <name>Ca(2+)</name>
        <dbReference type="ChEBI" id="CHEBI:29108"/>
    </ligand>
</feature>
<dbReference type="RefSeq" id="WP_136460557.1">
    <property type="nucleotide sequence ID" value="NZ_SRSF01000013.1"/>
</dbReference>
<feature type="domain" description="Fumarylacetoacetase N-terminal" evidence="16">
    <location>
        <begin position="16"/>
        <end position="110"/>
    </location>
</feature>
<evidence type="ECO:0000256" key="4">
    <source>
        <dbReference type="ARBA" id="ARBA00010211"/>
    </source>
</evidence>
<evidence type="ECO:0000313" key="18">
    <source>
        <dbReference type="Proteomes" id="UP000308528"/>
    </source>
</evidence>
<dbReference type="GO" id="GO:0006559">
    <property type="term" value="P:L-phenylalanine catabolic process"/>
    <property type="evidence" value="ECO:0007669"/>
    <property type="project" value="UniProtKB-UniPathway"/>
</dbReference>
<dbReference type="InterPro" id="IPR036462">
    <property type="entry name" value="Fumarylacetoacetase_N_sf"/>
</dbReference>
<comment type="caution">
    <text evidence="17">The sequence shown here is derived from an EMBL/GenBank/DDBJ whole genome shotgun (WGS) entry which is preliminary data.</text>
</comment>
<evidence type="ECO:0000256" key="1">
    <source>
        <dbReference type="ARBA" id="ARBA00001913"/>
    </source>
</evidence>
<dbReference type="GO" id="GO:0046872">
    <property type="term" value="F:metal ion binding"/>
    <property type="evidence" value="ECO:0007669"/>
    <property type="project" value="UniProtKB-KW"/>
</dbReference>
<dbReference type="EMBL" id="SRSF01000013">
    <property type="protein sequence ID" value="THH34986.1"/>
    <property type="molecule type" value="Genomic_DNA"/>
</dbReference>
<dbReference type="GO" id="GO:0006572">
    <property type="term" value="P:L-tyrosine catabolic process"/>
    <property type="evidence" value="ECO:0007669"/>
    <property type="project" value="UniProtKB-KW"/>
</dbReference>
<evidence type="ECO:0000256" key="14">
    <source>
        <dbReference type="PIRSR" id="PIRSR605959-3"/>
    </source>
</evidence>
<feature type="binding site" evidence="13">
    <location>
        <position position="120"/>
    </location>
    <ligand>
        <name>substrate</name>
    </ligand>
</feature>
<dbReference type="EC" id="3.7.1.2" evidence="5"/>
<proteinExistence type="inferred from homology"/>
<keyword evidence="7 17" id="KW-0378">Hydrolase</keyword>
<evidence type="ECO:0000256" key="9">
    <source>
        <dbReference type="ARBA" id="ARBA00022842"/>
    </source>
</evidence>
<evidence type="ECO:0000256" key="2">
    <source>
        <dbReference type="ARBA" id="ARBA00001946"/>
    </source>
</evidence>
<evidence type="ECO:0000259" key="16">
    <source>
        <dbReference type="Pfam" id="PF09298"/>
    </source>
</evidence>
<keyword evidence="10" id="KW-0828">Tyrosine catabolism</keyword>
<comment type="cofactor">
    <cofactor evidence="2 14">
        <name>Mg(2+)</name>
        <dbReference type="ChEBI" id="CHEBI:18420"/>
    </cofactor>
</comment>
<feature type="binding site" evidence="14">
    <location>
        <position position="245"/>
    </location>
    <ligand>
        <name>Mg(2+)</name>
        <dbReference type="ChEBI" id="CHEBI:18420"/>
    </ligand>
</feature>